<dbReference type="STRING" id="259536.Psyc_1025"/>
<sequence>MVFGEWWGLSHALARDKQQDIKNMAIAMRVAQADAKGWKEFMKD</sequence>
<evidence type="ECO:0000313" key="1">
    <source>
        <dbReference type="EMBL" id="AAZ18878.1"/>
    </source>
</evidence>
<dbReference type="EMBL" id="CP000082">
    <property type="protein sequence ID" value="AAZ18878.1"/>
    <property type="molecule type" value="Genomic_DNA"/>
</dbReference>
<proteinExistence type="predicted"/>
<protein>
    <submittedName>
        <fullName evidence="1">Uncharacterized protein</fullName>
    </submittedName>
</protein>
<gene>
    <name evidence="1" type="ordered locus">Psyc_1025</name>
</gene>
<organism evidence="1 2">
    <name type="scientific">Psychrobacter arcticus (strain DSM 17307 / VKM B-2377 / 273-4)</name>
    <dbReference type="NCBI Taxonomy" id="259536"/>
    <lineage>
        <taxon>Bacteria</taxon>
        <taxon>Pseudomonadati</taxon>
        <taxon>Pseudomonadota</taxon>
        <taxon>Gammaproteobacteria</taxon>
        <taxon>Moraxellales</taxon>
        <taxon>Moraxellaceae</taxon>
        <taxon>Psychrobacter</taxon>
    </lineage>
</organism>
<evidence type="ECO:0000313" key="2">
    <source>
        <dbReference type="Proteomes" id="UP000000546"/>
    </source>
</evidence>
<keyword evidence="2" id="KW-1185">Reference proteome</keyword>
<dbReference type="HOGENOM" id="CLU_3221067_0_0_6"/>
<accession>Q4FSY0</accession>
<dbReference type="AlphaFoldDB" id="Q4FSY0"/>
<name>Q4FSY0_PSYA2</name>
<dbReference type="Proteomes" id="UP000000546">
    <property type="component" value="Chromosome"/>
</dbReference>
<dbReference type="KEGG" id="par:Psyc_1025"/>
<dbReference type="RefSeq" id="WP_011280300.1">
    <property type="nucleotide sequence ID" value="NC_007204.1"/>
</dbReference>
<reference evidence="1 2" key="1">
    <citation type="journal article" date="2010" name="Appl. Environ. Microbiol.">
        <title>The genome sequence of Psychrobacter arcticus 273-4, a psychroactive Siberian permafrost bacterium, reveals mechanisms for adaptation to low-temperature growth.</title>
        <authorList>
            <person name="Ayala-del-Rio H.L."/>
            <person name="Chain P.S."/>
            <person name="Grzymski J.J."/>
            <person name="Ponder M.A."/>
            <person name="Ivanova N."/>
            <person name="Bergholz P.W."/>
            <person name="Di Bartolo G."/>
            <person name="Hauser L."/>
            <person name="Land M."/>
            <person name="Bakermans C."/>
            <person name="Rodrigues D."/>
            <person name="Klappenbach J."/>
            <person name="Zarka D."/>
            <person name="Larimer F."/>
            <person name="Richardson P."/>
            <person name="Murray A."/>
            <person name="Thomashow M."/>
            <person name="Tiedje J.M."/>
        </authorList>
    </citation>
    <scope>NUCLEOTIDE SEQUENCE [LARGE SCALE GENOMIC DNA]</scope>
    <source>
        <strain evidence="2">DSM 17307 / VKM B-2377 / 273-4</strain>
    </source>
</reference>